<protein>
    <submittedName>
        <fullName evidence="1">MAGUK p55 subfamily member 4</fullName>
    </submittedName>
</protein>
<name>A0ACB7EEG6_NIBAL</name>
<evidence type="ECO:0000313" key="1">
    <source>
        <dbReference type="EMBL" id="KAG8000460.1"/>
    </source>
</evidence>
<dbReference type="Proteomes" id="UP000805704">
    <property type="component" value="Chromosome 8"/>
</dbReference>
<organism evidence="1 2">
    <name type="scientific">Nibea albiflora</name>
    <name type="common">Yellow drum</name>
    <name type="synonym">Corvina albiflora</name>
    <dbReference type="NCBI Taxonomy" id="240163"/>
    <lineage>
        <taxon>Eukaryota</taxon>
        <taxon>Metazoa</taxon>
        <taxon>Chordata</taxon>
        <taxon>Craniata</taxon>
        <taxon>Vertebrata</taxon>
        <taxon>Euteleostomi</taxon>
        <taxon>Actinopterygii</taxon>
        <taxon>Neopterygii</taxon>
        <taxon>Teleostei</taxon>
        <taxon>Neoteleostei</taxon>
        <taxon>Acanthomorphata</taxon>
        <taxon>Eupercaria</taxon>
        <taxon>Sciaenidae</taxon>
        <taxon>Nibea</taxon>
    </lineage>
</organism>
<dbReference type="EMBL" id="CM024796">
    <property type="protein sequence ID" value="KAG8000460.1"/>
    <property type="molecule type" value="Genomic_DNA"/>
</dbReference>
<keyword evidence="2" id="KW-1185">Reference proteome</keyword>
<comment type="caution">
    <text evidence="1">The sequence shown here is derived from an EMBL/GenBank/DDBJ whole genome shotgun (WGS) entry which is preliminary data.</text>
</comment>
<gene>
    <name evidence="1" type="primary">MPP4.2</name>
    <name evidence="1" type="ORF">GBF38_016800</name>
</gene>
<sequence>MDMMAEEQRVKRTLTEEAKKRKGENVSEVLSSVVEDIGQAVHRNVSGAQLLQELLNAPWLHALLEIYECLLRFQRLTPSPILPYALGLSHEIMSVIQKVSHPSAEARELYSLLSSAHIQALLSSHDSIARIDYGPVLLPLPDEMPEGEEAVRIVCLVKNNQPLNGEVRRGVVGTGDGAIRGRWSSLRRLTLERLVPVRRAWSATAEKHNTGEGASPGGGTEDYAYPPPPVPAHSLPNAPALYKKGATGGHSRTVPTPGRTSSFTGKNSLRAHTAPSSPAVHRSIQQQGVKSLPTPGRQHRYQTGSHSKHQELQNRPVIQCSTAPCHKGHQNQPQWTQNEQHQPKLHQHPQSVEFTKQLSMEELRSTVQTVSSSIKHSTQDVHPPGHKMMAGTEMITDNVEDNAQALNLLTEVVDKLQGLIVASKQPKPSPSCRPTQHAPPTPPPRVSTVFPKVVRKPPTPYPCHLSSSSSSGSSSPSSVSSCADSLATSRSLKQINGGSKKKAVTFVGTHKAGGNGSNGQVRLNNGSISRAPLEDQQDRNTTGCLTTKKKKKN</sequence>
<proteinExistence type="predicted"/>
<accession>A0ACB7EEG6</accession>
<reference evidence="1" key="1">
    <citation type="submission" date="2020-04" db="EMBL/GenBank/DDBJ databases">
        <title>A chromosome-scale assembly and high-density genetic map of the yellow drum (Nibea albiflora) genome.</title>
        <authorList>
            <person name="Xu D."/>
            <person name="Zhang W."/>
            <person name="Chen R."/>
            <person name="Tan P."/>
            <person name="Wang L."/>
            <person name="Song H."/>
            <person name="Tian L."/>
            <person name="Zhu Q."/>
            <person name="Wang B."/>
        </authorList>
    </citation>
    <scope>NUCLEOTIDE SEQUENCE</scope>
    <source>
        <strain evidence="1">ZJHYS-2018</strain>
    </source>
</reference>
<evidence type="ECO:0000313" key="2">
    <source>
        <dbReference type="Proteomes" id="UP000805704"/>
    </source>
</evidence>